<gene>
    <name evidence="6" type="ORF">PPROV_000746400</name>
</gene>
<evidence type="ECO:0000259" key="5">
    <source>
        <dbReference type="PROSITE" id="PS50222"/>
    </source>
</evidence>
<dbReference type="InterPro" id="IPR039647">
    <property type="entry name" value="EF_hand_pair_protein_CML-like"/>
</dbReference>
<dbReference type="SUPFAM" id="SSF47473">
    <property type="entry name" value="EF-hand"/>
    <property type="match status" value="1"/>
</dbReference>
<sequence>MDYLNVSMPAPATLKTGAENRDLTATPEHERTKLGAVEDAPPVYNTREEVLRACFEHIDADASGILDIPELRAVLVARTPTQNLTAAQEFMAFLDENEDGMVTLDEFLASAEAPALAEMTDAEFIQMFEMLMKTDEPTYVHPTDTRAYLEENVAPILRQGLEELLRVVEEDRLDVAAGKQWDADGTLPEEWLPFQALRWLGNWLMEPAKLVDERNTTFQGPVLFRDMSPEEQLETVFRHVDKDDNGFLTFDEVLGLVNMLLPQSSEEDAHRFLEKITLPAARSLKRDTMI</sequence>
<comment type="caution">
    <text evidence="6">The sequence shown here is derived from an EMBL/GenBank/DDBJ whole genome shotgun (WGS) entry which is preliminary data.</text>
</comment>
<dbReference type="Gene3D" id="1.20.890.10">
    <property type="entry name" value="cAMP-dependent protein kinase regulatory subunit, dimerization-anchoring domain"/>
    <property type="match status" value="1"/>
</dbReference>
<keyword evidence="1" id="KW-0479">Metal-binding</keyword>
<organism evidence="6 7">
    <name type="scientific">Pycnococcus provasolii</name>
    <dbReference type="NCBI Taxonomy" id="41880"/>
    <lineage>
        <taxon>Eukaryota</taxon>
        <taxon>Viridiplantae</taxon>
        <taxon>Chlorophyta</taxon>
        <taxon>Pseudoscourfieldiophyceae</taxon>
        <taxon>Pseudoscourfieldiales</taxon>
        <taxon>Pycnococcaceae</taxon>
        <taxon>Pycnococcus</taxon>
    </lineage>
</organism>
<feature type="region of interest" description="Disordered" evidence="4">
    <location>
        <begin position="1"/>
        <end position="28"/>
    </location>
</feature>
<keyword evidence="7" id="KW-1185">Reference proteome</keyword>
<dbReference type="PANTHER" id="PTHR10891">
    <property type="entry name" value="EF-HAND CALCIUM-BINDING DOMAIN CONTAINING PROTEIN"/>
    <property type="match status" value="1"/>
</dbReference>
<feature type="domain" description="EF-hand" evidence="5">
    <location>
        <begin position="228"/>
        <end position="263"/>
    </location>
</feature>
<dbReference type="PROSITE" id="PS00018">
    <property type="entry name" value="EF_HAND_1"/>
    <property type="match status" value="3"/>
</dbReference>
<evidence type="ECO:0000256" key="1">
    <source>
        <dbReference type="ARBA" id="ARBA00022723"/>
    </source>
</evidence>
<dbReference type="Pfam" id="PF13202">
    <property type="entry name" value="EF-hand_5"/>
    <property type="match status" value="1"/>
</dbReference>
<feature type="compositionally biased region" description="Basic and acidic residues" evidence="4">
    <location>
        <begin position="18"/>
        <end position="28"/>
    </location>
</feature>
<keyword evidence="3" id="KW-0106">Calcium</keyword>
<dbReference type="GO" id="GO:0005509">
    <property type="term" value="F:calcium ion binding"/>
    <property type="evidence" value="ECO:0007669"/>
    <property type="project" value="InterPro"/>
</dbReference>
<evidence type="ECO:0000313" key="6">
    <source>
        <dbReference type="EMBL" id="GHP08727.1"/>
    </source>
</evidence>
<dbReference type="CDD" id="cd00051">
    <property type="entry name" value="EFh"/>
    <property type="match status" value="2"/>
</dbReference>
<dbReference type="OrthoDB" id="528158at2759"/>
<reference evidence="6" key="1">
    <citation type="submission" date="2020-10" db="EMBL/GenBank/DDBJ databases">
        <title>Unveiling of a novel bifunctional photoreceptor, Dualchrome1, isolated from a cosmopolitan green alga.</title>
        <authorList>
            <person name="Suzuki S."/>
            <person name="Kawachi M."/>
        </authorList>
    </citation>
    <scope>NUCLEOTIDE SEQUENCE</scope>
    <source>
        <strain evidence="6">NIES 2893</strain>
    </source>
</reference>
<evidence type="ECO:0000256" key="3">
    <source>
        <dbReference type="ARBA" id="ARBA00022837"/>
    </source>
</evidence>
<keyword evidence="2" id="KW-0677">Repeat</keyword>
<dbReference type="SMART" id="SM00054">
    <property type="entry name" value="EFh"/>
    <property type="match status" value="3"/>
</dbReference>
<proteinExistence type="predicted"/>
<dbReference type="InterPro" id="IPR002048">
    <property type="entry name" value="EF_hand_dom"/>
</dbReference>
<evidence type="ECO:0000313" key="7">
    <source>
        <dbReference type="Proteomes" id="UP000660262"/>
    </source>
</evidence>
<dbReference type="PROSITE" id="PS50222">
    <property type="entry name" value="EF_HAND_2"/>
    <property type="match status" value="2"/>
</dbReference>
<dbReference type="Gene3D" id="1.10.238.10">
    <property type="entry name" value="EF-hand"/>
    <property type="match status" value="2"/>
</dbReference>
<dbReference type="EMBL" id="BNJQ01000022">
    <property type="protein sequence ID" value="GHP08727.1"/>
    <property type="molecule type" value="Genomic_DNA"/>
</dbReference>
<evidence type="ECO:0000256" key="4">
    <source>
        <dbReference type="SAM" id="MobiDB-lite"/>
    </source>
</evidence>
<feature type="domain" description="EF-hand" evidence="5">
    <location>
        <begin position="46"/>
        <end position="81"/>
    </location>
</feature>
<protein>
    <recommendedName>
        <fullName evidence="5">EF-hand domain-containing protein</fullName>
    </recommendedName>
</protein>
<dbReference type="AlphaFoldDB" id="A0A830HUW1"/>
<accession>A0A830HUW1</accession>
<dbReference type="InterPro" id="IPR011992">
    <property type="entry name" value="EF-hand-dom_pair"/>
</dbReference>
<evidence type="ECO:0000256" key="2">
    <source>
        <dbReference type="ARBA" id="ARBA00022737"/>
    </source>
</evidence>
<dbReference type="Proteomes" id="UP000660262">
    <property type="component" value="Unassembled WGS sequence"/>
</dbReference>
<name>A0A830HUW1_9CHLO</name>
<dbReference type="InterPro" id="IPR018247">
    <property type="entry name" value="EF_Hand_1_Ca_BS"/>
</dbReference>